<keyword evidence="6 7" id="KW-0472">Membrane</keyword>
<dbReference type="PROSITE" id="PS50929">
    <property type="entry name" value="ABC_TM1F"/>
    <property type="match status" value="1"/>
</dbReference>
<evidence type="ECO:0000256" key="2">
    <source>
        <dbReference type="ARBA" id="ARBA00022692"/>
    </source>
</evidence>
<dbReference type="InterPro" id="IPR036640">
    <property type="entry name" value="ABC1_TM_sf"/>
</dbReference>
<dbReference type="GO" id="GO:0005524">
    <property type="term" value="F:ATP binding"/>
    <property type="evidence" value="ECO:0007669"/>
    <property type="project" value="UniProtKB-KW"/>
</dbReference>
<dbReference type="SUPFAM" id="SSF52540">
    <property type="entry name" value="P-loop containing nucleoside triphosphate hydrolases"/>
    <property type="match status" value="1"/>
</dbReference>
<reference evidence="10" key="1">
    <citation type="journal article" date="2020" name="Nature">
        <title>Giant virus diversity and host interactions through global metagenomics.</title>
        <authorList>
            <person name="Schulz F."/>
            <person name="Roux S."/>
            <person name="Paez-Espino D."/>
            <person name="Jungbluth S."/>
            <person name="Walsh D.A."/>
            <person name="Denef V.J."/>
            <person name="McMahon K.D."/>
            <person name="Konstantinidis K.T."/>
            <person name="Eloe-Fadrosh E.A."/>
            <person name="Kyrpides N.C."/>
            <person name="Woyke T."/>
        </authorList>
    </citation>
    <scope>NUCLEOTIDE SEQUENCE</scope>
    <source>
        <strain evidence="10">GVMAG-M-3300025880-76</strain>
    </source>
</reference>
<dbReference type="CDD" id="cd03228">
    <property type="entry name" value="ABCC_MRP_Like"/>
    <property type="match status" value="1"/>
</dbReference>
<evidence type="ECO:0000259" key="9">
    <source>
        <dbReference type="PROSITE" id="PS50929"/>
    </source>
</evidence>
<dbReference type="Pfam" id="PF00664">
    <property type="entry name" value="ABC_membrane"/>
    <property type="match status" value="1"/>
</dbReference>
<dbReference type="PANTHER" id="PTHR43394:SF1">
    <property type="entry name" value="ATP-BINDING CASSETTE SUB-FAMILY B MEMBER 10, MITOCHONDRIAL"/>
    <property type="match status" value="1"/>
</dbReference>
<feature type="transmembrane region" description="Helical" evidence="7">
    <location>
        <begin position="175"/>
        <end position="198"/>
    </location>
</feature>
<evidence type="ECO:0000259" key="8">
    <source>
        <dbReference type="PROSITE" id="PS50893"/>
    </source>
</evidence>
<keyword evidence="2 7" id="KW-0812">Transmembrane</keyword>
<evidence type="ECO:0000256" key="7">
    <source>
        <dbReference type="SAM" id="Phobius"/>
    </source>
</evidence>
<dbReference type="InterPro" id="IPR011527">
    <property type="entry name" value="ABC1_TM_dom"/>
</dbReference>
<keyword evidence="4" id="KW-0067">ATP-binding</keyword>
<name>A0A6C0JA14_9ZZZZ</name>
<dbReference type="AlphaFoldDB" id="A0A6C0JA14"/>
<dbReference type="SUPFAM" id="SSF90123">
    <property type="entry name" value="ABC transporter transmembrane region"/>
    <property type="match status" value="1"/>
</dbReference>
<feature type="transmembrane region" description="Helical" evidence="7">
    <location>
        <begin position="67"/>
        <end position="86"/>
    </location>
</feature>
<dbReference type="Gene3D" id="1.20.1560.10">
    <property type="entry name" value="ABC transporter type 1, transmembrane domain"/>
    <property type="match status" value="1"/>
</dbReference>
<dbReference type="InterPro" id="IPR027417">
    <property type="entry name" value="P-loop_NTPase"/>
</dbReference>
<protein>
    <recommendedName>
        <fullName evidence="11">ABC transporter domain-containing protein</fullName>
    </recommendedName>
</protein>
<organism evidence="10">
    <name type="scientific">viral metagenome</name>
    <dbReference type="NCBI Taxonomy" id="1070528"/>
    <lineage>
        <taxon>unclassified sequences</taxon>
        <taxon>metagenomes</taxon>
        <taxon>organismal metagenomes</taxon>
    </lineage>
</organism>
<dbReference type="EMBL" id="MN740360">
    <property type="protein sequence ID" value="QHU02482.1"/>
    <property type="molecule type" value="Genomic_DNA"/>
</dbReference>
<sequence>MNIFDEFYIPFLKDNIPYFIIYAIFSFGTYPFQTIILPKLYGMLIGKINSGDISTIQITLGNLYTSLLKFGLQGIILSIILVYIFISGAHAIKNYIEADLVPNFLTFAREKIFRKTVEERSKNFREVKSGEHISRILEVTRSMKNIFQWVMSDTIPETFALILTVLYFLTIDSEITYVLGFALIIIYTIIYITSEYVISGSREREIKYFELSEKLNDSFSNLLNVYLNNEEETENKKNEDVSKEYGTEYKNLLITERYIITACQTMAIIAYSTSVLKMLGKFTNNTLKASTFITSMLLLGNYMNYTFSSIYNIGAVLLSQIGIISASDPFLSEIMNASSTKGITSGIDSGEIYFNDIVYAYDKTGSNLFDGFNLHIDGGDKVAIVGPSGSGKTTLTKMLVGVIRPTHGNIKIDGTLIEEYDTTYLRDKVIYVNQRTTLFDTTILENIKYGNHNVSDDEVMNIIEEYRLQSVYGELEQGVSSHAGSNGSNLSLGMQKVTIILRSIFKDGQVYIFDEPLAGLDGNTRKKVMRLLLNKCKDKTLLVITHDEEIIPFMNRVIDLKEYKDKND</sequence>
<dbReference type="InterPro" id="IPR003439">
    <property type="entry name" value="ABC_transporter-like_ATP-bd"/>
</dbReference>
<dbReference type="PROSITE" id="PS50893">
    <property type="entry name" value="ABC_TRANSPORTER_2"/>
    <property type="match status" value="1"/>
</dbReference>
<evidence type="ECO:0000256" key="4">
    <source>
        <dbReference type="ARBA" id="ARBA00022840"/>
    </source>
</evidence>
<dbReference type="GO" id="GO:0016020">
    <property type="term" value="C:membrane"/>
    <property type="evidence" value="ECO:0007669"/>
    <property type="project" value="UniProtKB-SubCell"/>
</dbReference>
<evidence type="ECO:0000256" key="5">
    <source>
        <dbReference type="ARBA" id="ARBA00022989"/>
    </source>
</evidence>
<evidence type="ECO:0008006" key="11">
    <source>
        <dbReference type="Google" id="ProtNLM"/>
    </source>
</evidence>
<evidence type="ECO:0000256" key="1">
    <source>
        <dbReference type="ARBA" id="ARBA00004141"/>
    </source>
</evidence>
<feature type="domain" description="ABC transporter" evidence="8">
    <location>
        <begin position="352"/>
        <end position="568"/>
    </location>
</feature>
<comment type="subcellular location">
    <subcellularLocation>
        <location evidence="1">Membrane</location>
        <topology evidence="1">Multi-pass membrane protein</topology>
    </subcellularLocation>
</comment>
<keyword evidence="3" id="KW-0547">Nucleotide-binding</keyword>
<dbReference type="GO" id="GO:0016887">
    <property type="term" value="F:ATP hydrolysis activity"/>
    <property type="evidence" value="ECO:0007669"/>
    <property type="project" value="InterPro"/>
</dbReference>
<evidence type="ECO:0000256" key="6">
    <source>
        <dbReference type="ARBA" id="ARBA00023136"/>
    </source>
</evidence>
<proteinExistence type="predicted"/>
<evidence type="ECO:0000256" key="3">
    <source>
        <dbReference type="ARBA" id="ARBA00022741"/>
    </source>
</evidence>
<dbReference type="Gene3D" id="3.40.50.300">
    <property type="entry name" value="P-loop containing nucleotide triphosphate hydrolases"/>
    <property type="match status" value="1"/>
</dbReference>
<accession>A0A6C0JA14</accession>
<evidence type="ECO:0000313" key="10">
    <source>
        <dbReference type="EMBL" id="QHU02482.1"/>
    </source>
</evidence>
<feature type="domain" description="ABC transmembrane type-1" evidence="9">
    <location>
        <begin position="20"/>
        <end position="318"/>
    </location>
</feature>
<dbReference type="InterPro" id="IPR003593">
    <property type="entry name" value="AAA+_ATPase"/>
</dbReference>
<dbReference type="InterPro" id="IPR039421">
    <property type="entry name" value="Type_1_exporter"/>
</dbReference>
<feature type="transmembrane region" description="Helical" evidence="7">
    <location>
        <begin position="146"/>
        <end position="169"/>
    </location>
</feature>
<keyword evidence="5 7" id="KW-1133">Transmembrane helix</keyword>
<dbReference type="SMART" id="SM00382">
    <property type="entry name" value="AAA"/>
    <property type="match status" value="1"/>
</dbReference>
<dbReference type="Pfam" id="PF00005">
    <property type="entry name" value="ABC_tran"/>
    <property type="match status" value="1"/>
</dbReference>
<dbReference type="PANTHER" id="PTHR43394">
    <property type="entry name" value="ATP-DEPENDENT PERMEASE MDL1, MITOCHONDRIAL"/>
    <property type="match status" value="1"/>
</dbReference>
<feature type="transmembrane region" description="Helical" evidence="7">
    <location>
        <begin position="16"/>
        <end position="36"/>
    </location>
</feature>
<dbReference type="GO" id="GO:0015421">
    <property type="term" value="F:ABC-type oligopeptide transporter activity"/>
    <property type="evidence" value="ECO:0007669"/>
    <property type="project" value="TreeGrafter"/>
</dbReference>